<evidence type="ECO:0000256" key="1">
    <source>
        <dbReference type="SAM" id="MobiDB-lite"/>
    </source>
</evidence>
<evidence type="ECO:0000313" key="3">
    <source>
        <dbReference type="Proteomes" id="UP000287651"/>
    </source>
</evidence>
<proteinExistence type="predicted"/>
<gene>
    <name evidence="2" type="ORF">B296_00046363</name>
</gene>
<dbReference type="AlphaFoldDB" id="A0A426XFF5"/>
<dbReference type="Proteomes" id="UP000287651">
    <property type="component" value="Unassembled WGS sequence"/>
</dbReference>
<sequence length="58" mass="6557">MIGQDQAWASGQGLDDTVGPRQEFTKRIGKLARNTLRDRWKKTIRLAVRMSEAARLTG</sequence>
<name>A0A426XFF5_ENSVE</name>
<organism evidence="2 3">
    <name type="scientific">Ensete ventricosum</name>
    <name type="common">Abyssinian banana</name>
    <name type="synonym">Musa ensete</name>
    <dbReference type="NCBI Taxonomy" id="4639"/>
    <lineage>
        <taxon>Eukaryota</taxon>
        <taxon>Viridiplantae</taxon>
        <taxon>Streptophyta</taxon>
        <taxon>Embryophyta</taxon>
        <taxon>Tracheophyta</taxon>
        <taxon>Spermatophyta</taxon>
        <taxon>Magnoliopsida</taxon>
        <taxon>Liliopsida</taxon>
        <taxon>Zingiberales</taxon>
        <taxon>Musaceae</taxon>
        <taxon>Ensete</taxon>
    </lineage>
</organism>
<accession>A0A426XFF5</accession>
<reference evidence="2 3" key="1">
    <citation type="journal article" date="2014" name="Agronomy (Basel)">
        <title>A Draft Genome Sequence for Ensete ventricosum, the Drought-Tolerant Tree Against Hunger.</title>
        <authorList>
            <person name="Harrison J."/>
            <person name="Moore K.A."/>
            <person name="Paszkiewicz K."/>
            <person name="Jones T."/>
            <person name="Grant M."/>
            <person name="Ambacheew D."/>
            <person name="Muzemil S."/>
            <person name="Studholme D.J."/>
        </authorList>
    </citation>
    <scope>NUCLEOTIDE SEQUENCE [LARGE SCALE GENOMIC DNA]</scope>
</reference>
<evidence type="ECO:0000313" key="2">
    <source>
        <dbReference type="EMBL" id="RRT38231.1"/>
    </source>
</evidence>
<feature type="region of interest" description="Disordered" evidence="1">
    <location>
        <begin position="1"/>
        <end position="21"/>
    </location>
</feature>
<feature type="non-terminal residue" evidence="2">
    <location>
        <position position="58"/>
    </location>
</feature>
<comment type="caution">
    <text evidence="2">The sequence shown here is derived from an EMBL/GenBank/DDBJ whole genome shotgun (WGS) entry which is preliminary data.</text>
</comment>
<dbReference type="EMBL" id="AMZH03021406">
    <property type="protein sequence ID" value="RRT38231.1"/>
    <property type="molecule type" value="Genomic_DNA"/>
</dbReference>
<protein>
    <submittedName>
        <fullName evidence="2">Uncharacterized protein</fullName>
    </submittedName>
</protein>